<keyword evidence="4" id="KW-1185">Reference proteome</keyword>
<proteinExistence type="predicted"/>
<dbReference type="Ensembl" id="ENSEBUT00000010334.1">
    <property type="protein sequence ID" value="ENSEBUP00000009803.1"/>
    <property type="gene ID" value="ENSEBUG00000006298.1"/>
</dbReference>
<dbReference type="GeneTree" id="ENSGT00940000174300"/>
<feature type="compositionally biased region" description="Polar residues" evidence="1">
    <location>
        <begin position="1"/>
        <end position="27"/>
    </location>
</feature>
<evidence type="ECO:0000313" key="4">
    <source>
        <dbReference type="Proteomes" id="UP000694388"/>
    </source>
</evidence>
<reference evidence="3" key="2">
    <citation type="submission" date="2025-09" db="UniProtKB">
        <authorList>
            <consortium name="Ensembl"/>
        </authorList>
    </citation>
    <scope>IDENTIFICATION</scope>
</reference>
<dbReference type="OMA" id="PHEDHAR"/>
<evidence type="ECO:0000313" key="3">
    <source>
        <dbReference type="Ensembl" id="ENSEBUP00000009803.1"/>
    </source>
</evidence>
<dbReference type="Pfam" id="PF03370">
    <property type="entry name" value="CBM_21"/>
    <property type="match status" value="1"/>
</dbReference>
<dbReference type="GO" id="GO:0000164">
    <property type="term" value="C:protein phosphatase type 1 complex"/>
    <property type="evidence" value="ECO:0007669"/>
    <property type="project" value="TreeGrafter"/>
</dbReference>
<dbReference type="InterPro" id="IPR050782">
    <property type="entry name" value="PP1_regulatory_subunit_3"/>
</dbReference>
<accession>A0A8C4Q4S5</accession>
<dbReference type="InterPro" id="IPR038175">
    <property type="entry name" value="CBM21_dom_sf"/>
</dbReference>
<reference evidence="3" key="1">
    <citation type="submission" date="2025-08" db="UniProtKB">
        <authorList>
            <consortium name="Ensembl"/>
        </authorList>
    </citation>
    <scope>IDENTIFICATION</scope>
</reference>
<dbReference type="PROSITE" id="PS51159">
    <property type="entry name" value="CBM21"/>
    <property type="match status" value="1"/>
</dbReference>
<dbReference type="PANTHER" id="PTHR12307">
    <property type="entry name" value="PROTEIN PHOSPHATASE 1 REGULATORY SUBUNIT"/>
    <property type="match status" value="1"/>
</dbReference>
<sequence>MKLQEPNGSTGLPRSSTASTDLSSGDGTVNGVRGIGVVRSDPGPLAKPCLSLSRRAKSLPSIPIAVGASRKLSSPTRCRRKSVRFADSLGLELTAVRHFSPCDEPQVPAHVLLGLWSEAPATCRCAYPARSTRLVQPMFAQPGAAPSFGERVHTLRLSLETLTADAAGARGRVRVLNLAYRKVVTVRYTFDKWGSFVEVAATYQPPVVTATNADVLEDTDRFDFTMPVLPFLRDGDIVEFAIRYRVAGAEYWDNNDGANYRLLCRTQELASPHEDLASPHEDHARCLNNLWTHWDQIWWMGSMCDED</sequence>
<protein>
    <recommendedName>
        <fullName evidence="2">CBM21 domain-containing protein</fullName>
    </recommendedName>
</protein>
<dbReference type="GO" id="GO:2001069">
    <property type="term" value="F:glycogen binding"/>
    <property type="evidence" value="ECO:0007669"/>
    <property type="project" value="TreeGrafter"/>
</dbReference>
<name>A0A8C4Q4S5_EPTBU</name>
<dbReference type="PANTHER" id="PTHR12307:SF55">
    <property type="entry name" value="PROTEIN PHOSPHATASE 1 REGULATORY SUBUNIT 3E"/>
    <property type="match status" value="1"/>
</dbReference>
<feature type="region of interest" description="Disordered" evidence="1">
    <location>
        <begin position="1"/>
        <end position="37"/>
    </location>
</feature>
<evidence type="ECO:0000256" key="1">
    <source>
        <dbReference type="SAM" id="MobiDB-lite"/>
    </source>
</evidence>
<dbReference type="InterPro" id="IPR005036">
    <property type="entry name" value="CBM21_dom"/>
</dbReference>
<dbReference type="GO" id="GO:0008157">
    <property type="term" value="F:protein phosphatase 1 binding"/>
    <property type="evidence" value="ECO:0007669"/>
    <property type="project" value="TreeGrafter"/>
</dbReference>
<dbReference type="Gene3D" id="2.60.40.2440">
    <property type="entry name" value="Carbohydrate binding type-21 domain"/>
    <property type="match status" value="1"/>
</dbReference>
<feature type="domain" description="CBM21" evidence="2">
    <location>
        <begin position="149"/>
        <end position="263"/>
    </location>
</feature>
<evidence type="ECO:0000259" key="2">
    <source>
        <dbReference type="PROSITE" id="PS51159"/>
    </source>
</evidence>
<dbReference type="AlphaFoldDB" id="A0A8C4Q4S5"/>
<dbReference type="GO" id="GO:0005979">
    <property type="term" value="P:regulation of glycogen biosynthetic process"/>
    <property type="evidence" value="ECO:0007669"/>
    <property type="project" value="TreeGrafter"/>
</dbReference>
<organism evidence="3 4">
    <name type="scientific">Eptatretus burgeri</name>
    <name type="common">Inshore hagfish</name>
    <dbReference type="NCBI Taxonomy" id="7764"/>
    <lineage>
        <taxon>Eukaryota</taxon>
        <taxon>Metazoa</taxon>
        <taxon>Chordata</taxon>
        <taxon>Craniata</taxon>
        <taxon>Vertebrata</taxon>
        <taxon>Cyclostomata</taxon>
        <taxon>Myxini</taxon>
        <taxon>Myxiniformes</taxon>
        <taxon>Myxinidae</taxon>
        <taxon>Eptatretinae</taxon>
        <taxon>Eptatretus</taxon>
    </lineage>
</organism>
<dbReference type="Proteomes" id="UP000694388">
    <property type="component" value="Unplaced"/>
</dbReference>